<feature type="region of interest" description="Disordered" evidence="8">
    <location>
        <begin position="505"/>
        <end position="527"/>
    </location>
</feature>
<dbReference type="InterPro" id="IPR006620">
    <property type="entry name" value="Pro_4_hyd_alph"/>
</dbReference>
<comment type="catalytic activity">
    <reaction evidence="7">
        <text>L-lysyl-[collagen] + 2-oxoglutarate + O2 = (5R)-5-hydroxy-L-lysyl-[collagen] + succinate + CO2</text>
        <dbReference type="Rhea" id="RHEA:16569"/>
        <dbReference type="Rhea" id="RHEA-COMP:12751"/>
        <dbReference type="Rhea" id="RHEA-COMP:12752"/>
        <dbReference type="ChEBI" id="CHEBI:15379"/>
        <dbReference type="ChEBI" id="CHEBI:16526"/>
        <dbReference type="ChEBI" id="CHEBI:16810"/>
        <dbReference type="ChEBI" id="CHEBI:29969"/>
        <dbReference type="ChEBI" id="CHEBI:30031"/>
        <dbReference type="ChEBI" id="CHEBI:133442"/>
        <dbReference type="EC" id="1.14.11.4"/>
    </reaction>
</comment>
<dbReference type="KEGG" id="gtt:GUITHDRAFT_71355"/>
<dbReference type="PANTHER" id="PTHR34496:SF9">
    <property type="entry name" value="[SKP1-PROTEIN]-HYDROXYPROLINE N-ACETYLGLUCOSAMINYLTRANSFERASE"/>
    <property type="match status" value="1"/>
</dbReference>
<reference evidence="12" key="2">
    <citation type="submission" date="2012-11" db="EMBL/GenBank/DDBJ databases">
        <authorList>
            <person name="Kuo A."/>
            <person name="Curtis B.A."/>
            <person name="Tanifuji G."/>
            <person name="Burki F."/>
            <person name="Gruber A."/>
            <person name="Irimia M."/>
            <person name="Maruyama S."/>
            <person name="Arias M.C."/>
            <person name="Ball S.G."/>
            <person name="Gile G.H."/>
            <person name="Hirakawa Y."/>
            <person name="Hopkins J.F."/>
            <person name="Rensing S.A."/>
            <person name="Schmutz J."/>
            <person name="Symeonidi A."/>
            <person name="Elias M."/>
            <person name="Eveleigh R.J."/>
            <person name="Herman E.K."/>
            <person name="Klute M.J."/>
            <person name="Nakayama T."/>
            <person name="Obornik M."/>
            <person name="Reyes-Prieto A."/>
            <person name="Armbrust E.V."/>
            <person name="Aves S.J."/>
            <person name="Beiko R.G."/>
            <person name="Coutinho P."/>
            <person name="Dacks J.B."/>
            <person name="Durnford D.G."/>
            <person name="Fast N.M."/>
            <person name="Green B.R."/>
            <person name="Grisdale C."/>
            <person name="Hempe F."/>
            <person name="Henrissat B."/>
            <person name="Hoppner M.P."/>
            <person name="Ishida K.-I."/>
            <person name="Kim E."/>
            <person name="Koreny L."/>
            <person name="Kroth P.G."/>
            <person name="Liu Y."/>
            <person name="Malik S.-B."/>
            <person name="Maier U.G."/>
            <person name="McRose D."/>
            <person name="Mock T."/>
            <person name="Neilson J.A."/>
            <person name="Onodera N.T."/>
            <person name="Poole A.M."/>
            <person name="Pritham E.J."/>
            <person name="Richards T.A."/>
            <person name="Rocap G."/>
            <person name="Roy S.W."/>
            <person name="Sarai C."/>
            <person name="Schaack S."/>
            <person name="Shirato S."/>
            <person name="Slamovits C.H."/>
            <person name="Spencer D.F."/>
            <person name="Suzuki S."/>
            <person name="Worden A.Z."/>
            <person name="Zauner S."/>
            <person name="Barry K."/>
            <person name="Bell C."/>
            <person name="Bharti A.K."/>
            <person name="Crow J.A."/>
            <person name="Grimwood J."/>
            <person name="Kramer R."/>
            <person name="Lindquist E."/>
            <person name="Lucas S."/>
            <person name="Salamov A."/>
            <person name="McFadden G.I."/>
            <person name="Lane C.E."/>
            <person name="Keeling P.J."/>
            <person name="Gray M.W."/>
            <person name="Grigoriev I.V."/>
            <person name="Archibald J.M."/>
        </authorList>
    </citation>
    <scope>NUCLEOTIDE SEQUENCE</scope>
    <source>
        <strain evidence="12">CCMP2712</strain>
    </source>
</reference>
<dbReference type="Gene3D" id="2.60.120.620">
    <property type="entry name" value="q2cbj1_9rhob like domain"/>
    <property type="match status" value="1"/>
</dbReference>
<dbReference type="InterPro" id="IPR005123">
    <property type="entry name" value="Oxoglu/Fe-dep_dioxygenase_dom"/>
</dbReference>
<dbReference type="Proteomes" id="UP000011087">
    <property type="component" value="Unassembled WGS sequence"/>
</dbReference>
<dbReference type="HOGENOM" id="CLU_455952_0_0_1"/>
<dbReference type="EMBL" id="JH992999">
    <property type="protein sequence ID" value="EKX45392.1"/>
    <property type="molecule type" value="Genomic_DNA"/>
</dbReference>
<dbReference type="PROSITE" id="PS51471">
    <property type="entry name" value="FE2OG_OXY"/>
    <property type="match status" value="1"/>
</dbReference>
<dbReference type="EC" id="1.14.11.4" evidence="2"/>
<evidence type="ECO:0000313" key="11">
    <source>
        <dbReference type="EnsemblProtists" id="EKX45392"/>
    </source>
</evidence>
<keyword evidence="4" id="KW-0223">Dioxygenase</keyword>
<dbReference type="GeneID" id="17302016"/>
<name>L1JAR2_GUITC</name>
<evidence type="ECO:0000256" key="3">
    <source>
        <dbReference type="ARBA" id="ARBA00022723"/>
    </source>
</evidence>
<dbReference type="GO" id="GO:0008475">
    <property type="term" value="F:procollagen-lysine 5-dioxygenase activity"/>
    <property type="evidence" value="ECO:0007669"/>
    <property type="project" value="UniProtKB-EC"/>
</dbReference>
<keyword evidence="12" id="KW-1185">Reference proteome</keyword>
<evidence type="ECO:0000256" key="2">
    <source>
        <dbReference type="ARBA" id="ARBA00012264"/>
    </source>
</evidence>
<feature type="compositionally biased region" description="Basic and acidic residues" evidence="8">
    <location>
        <begin position="589"/>
        <end position="599"/>
    </location>
</feature>
<gene>
    <name evidence="10" type="ORF">GUITHDRAFT_71355</name>
</gene>
<keyword evidence="5" id="KW-0560">Oxidoreductase</keyword>
<dbReference type="Pfam" id="PF11397">
    <property type="entry name" value="GlcNAc"/>
    <property type="match status" value="2"/>
</dbReference>
<evidence type="ECO:0000256" key="6">
    <source>
        <dbReference type="ARBA" id="ARBA00023004"/>
    </source>
</evidence>
<evidence type="ECO:0000256" key="8">
    <source>
        <dbReference type="SAM" id="MobiDB-lite"/>
    </source>
</evidence>
<dbReference type="SUPFAM" id="SSF53448">
    <property type="entry name" value="Nucleotide-diphospho-sugar transferases"/>
    <property type="match status" value="1"/>
</dbReference>
<feature type="region of interest" description="Disordered" evidence="8">
    <location>
        <begin position="564"/>
        <end position="599"/>
    </location>
</feature>
<dbReference type="Pfam" id="PF13640">
    <property type="entry name" value="2OG-FeII_Oxy_3"/>
    <property type="match status" value="1"/>
</dbReference>
<feature type="domain" description="Fe2OG dioxygenase" evidence="9">
    <location>
        <begin position="124"/>
        <end position="218"/>
    </location>
</feature>
<dbReference type="InterPro" id="IPR044862">
    <property type="entry name" value="Pro_4_hyd_alph_FE2OG_OXY"/>
</dbReference>
<dbReference type="GO" id="GO:0031418">
    <property type="term" value="F:L-ascorbic acid binding"/>
    <property type="evidence" value="ECO:0007669"/>
    <property type="project" value="InterPro"/>
</dbReference>
<evidence type="ECO:0000313" key="10">
    <source>
        <dbReference type="EMBL" id="EKX45392.1"/>
    </source>
</evidence>
<proteinExistence type="predicted"/>
<sequence length="599" mass="68079">MVRERGFAVFDGFLGRDQAEGARGAAQNIFRAGLMRRAGMGKDSTAWTDVRARGDEIIWMSSLLERKLSGDLSDEALTRSISCMEVCALLHDFRPSLSLQAVSDSIVSARDSLVTALSQTFTCEKATFQLARYAQGACYVRHSDVSETNAGRRLTCIYYFNPGWREEHGGVLRLYHPKEGLVDVAPLCDRLLLFLPDMEHEVLPCASERFAISGWLYGPSSFLESCQAFAARREEEEARPEEIFVSIVAYRDPECPKTVRDLFQKAKLPKRVHVGLISQVDFQDDEDCFLHEGDLPEGCEENVRETRFHWKEARGPCWARYLAQRLWAGEKYYLQIDSHMRFAEGWDEYLISQLGSCPSPKPVLSTYPPGYDRDHPVPQQSPSTLLCASQFGEEGMLRIAGKMLRQRPAAPRVSLFWAAGCSFSTSELLLEVPYDPSMKFLFFGEELTMLARMWTRGFDVFAPCHPVVFHCWDRSYRSSFKEVADPFDLRSRSLLRARSILRMGEGEETVRNGPSGQRARPEAPPKEATDKLSLHYNCYQLHSFFQNRNSWDCDFEEAQVSPMQVTSPPSLPLLSEIPLPGPGRRVRSRQGEEHGEFLR</sequence>
<evidence type="ECO:0000256" key="4">
    <source>
        <dbReference type="ARBA" id="ARBA00022964"/>
    </source>
</evidence>
<dbReference type="AlphaFoldDB" id="L1JAR2"/>
<dbReference type="eggNOG" id="KOG3710">
    <property type="taxonomic scope" value="Eukaryota"/>
</dbReference>
<dbReference type="GO" id="GO:0005506">
    <property type="term" value="F:iron ion binding"/>
    <property type="evidence" value="ECO:0007669"/>
    <property type="project" value="InterPro"/>
</dbReference>
<dbReference type="STRING" id="905079.L1JAR2"/>
<dbReference type="EnsemblProtists" id="EKX45392">
    <property type="protein sequence ID" value="EKX45392"/>
    <property type="gene ID" value="GUITHDRAFT_71355"/>
</dbReference>
<dbReference type="PANTHER" id="PTHR34496">
    <property type="entry name" value="GLCNAC TRANSFERASE-RELATED"/>
    <property type="match status" value="1"/>
</dbReference>
<protein>
    <recommendedName>
        <fullName evidence="2">procollagen-lysine 5-dioxygenase</fullName>
        <ecNumber evidence="2">1.14.11.4</ecNumber>
    </recommendedName>
</protein>
<keyword evidence="6" id="KW-0408">Iron</keyword>
<comment type="cofactor">
    <cofactor evidence="1">
        <name>L-ascorbate</name>
        <dbReference type="ChEBI" id="CHEBI:38290"/>
    </cofactor>
</comment>
<dbReference type="RefSeq" id="XP_005832372.1">
    <property type="nucleotide sequence ID" value="XM_005832315.1"/>
</dbReference>
<evidence type="ECO:0000256" key="7">
    <source>
        <dbReference type="ARBA" id="ARBA00047930"/>
    </source>
</evidence>
<dbReference type="InterPro" id="IPR029044">
    <property type="entry name" value="Nucleotide-diphossugar_trans"/>
</dbReference>
<evidence type="ECO:0000313" key="12">
    <source>
        <dbReference type="Proteomes" id="UP000011087"/>
    </source>
</evidence>
<organism evidence="10">
    <name type="scientific">Guillardia theta (strain CCMP2712)</name>
    <name type="common">Cryptophyte</name>
    <dbReference type="NCBI Taxonomy" id="905079"/>
    <lineage>
        <taxon>Eukaryota</taxon>
        <taxon>Cryptophyceae</taxon>
        <taxon>Pyrenomonadales</taxon>
        <taxon>Geminigeraceae</taxon>
        <taxon>Guillardia</taxon>
    </lineage>
</organism>
<evidence type="ECO:0000256" key="5">
    <source>
        <dbReference type="ARBA" id="ARBA00023002"/>
    </source>
</evidence>
<keyword evidence="3" id="KW-0479">Metal-binding</keyword>
<dbReference type="OrthoDB" id="76265at2759"/>
<dbReference type="SMART" id="SM00702">
    <property type="entry name" value="P4Hc"/>
    <property type="match status" value="1"/>
</dbReference>
<dbReference type="InterPro" id="IPR021067">
    <property type="entry name" value="Glycosyltransferase"/>
</dbReference>
<evidence type="ECO:0000256" key="1">
    <source>
        <dbReference type="ARBA" id="ARBA00001961"/>
    </source>
</evidence>
<reference evidence="10 12" key="1">
    <citation type="journal article" date="2012" name="Nature">
        <title>Algal genomes reveal evolutionary mosaicism and the fate of nucleomorphs.</title>
        <authorList>
            <consortium name="DOE Joint Genome Institute"/>
            <person name="Curtis B.A."/>
            <person name="Tanifuji G."/>
            <person name="Burki F."/>
            <person name="Gruber A."/>
            <person name="Irimia M."/>
            <person name="Maruyama S."/>
            <person name="Arias M.C."/>
            <person name="Ball S.G."/>
            <person name="Gile G.H."/>
            <person name="Hirakawa Y."/>
            <person name="Hopkins J.F."/>
            <person name="Kuo A."/>
            <person name="Rensing S.A."/>
            <person name="Schmutz J."/>
            <person name="Symeonidi A."/>
            <person name="Elias M."/>
            <person name="Eveleigh R.J."/>
            <person name="Herman E.K."/>
            <person name="Klute M.J."/>
            <person name="Nakayama T."/>
            <person name="Obornik M."/>
            <person name="Reyes-Prieto A."/>
            <person name="Armbrust E.V."/>
            <person name="Aves S.J."/>
            <person name="Beiko R.G."/>
            <person name="Coutinho P."/>
            <person name="Dacks J.B."/>
            <person name="Durnford D.G."/>
            <person name="Fast N.M."/>
            <person name="Green B.R."/>
            <person name="Grisdale C.J."/>
            <person name="Hempel F."/>
            <person name="Henrissat B."/>
            <person name="Hoppner M.P."/>
            <person name="Ishida K."/>
            <person name="Kim E."/>
            <person name="Koreny L."/>
            <person name="Kroth P.G."/>
            <person name="Liu Y."/>
            <person name="Malik S.B."/>
            <person name="Maier U.G."/>
            <person name="McRose D."/>
            <person name="Mock T."/>
            <person name="Neilson J.A."/>
            <person name="Onodera N.T."/>
            <person name="Poole A.M."/>
            <person name="Pritham E.J."/>
            <person name="Richards T.A."/>
            <person name="Rocap G."/>
            <person name="Roy S.W."/>
            <person name="Sarai C."/>
            <person name="Schaack S."/>
            <person name="Shirato S."/>
            <person name="Slamovits C.H."/>
            <person name="Spencer D.F."/>
            <person name="Suzuki S."/>
            <person name="Worden A.Z."/>
            <person name="Zauner S."/>
            <person name="Barry K."/>
            <person name="Bell C."/>
            <person name="Bharti A.K."/>
            <person name="Crow J.A."/>
            <person name="Grimwood J."/>
            <person name="Kramer R."/>
            <person name="Lindquist E."/>
            <person name="Lucas S."/>
            <person name="Salamov A."/>
            <person name="McFadden G.I."/>
            <person name="Lane C.E."/>
            <person name="Keeling P.J."/>
            <person name="Gray M.W."/>
            <person name="Grigoriev I.V."/>
            <person name="Archibald J.M."/>
        </authorList>
    </citation>
    <scope>NUCLEOTIDE SEQUENCE</scope>
    <source>
        <strain evidence="10 12">CCMP2712</strain>
    </source>
</reference>
<dbReference type="OMA" id="PNEVIPC"/>
<dbReference type="PaxDb" id="55529-EKX45392"/>
<evidence type="ECO:0000259" key="9">
    <source>
        <dbReference type="PROSITE" id="PS51471"/>
    </source>
</evidence>
<accession>L1JAR2</accession>
<reference evidence="11" key="3">
    <citation type="submission" date="2016-03" db="UniProtKB">
        <authorList>
            <consortium name="EnsemblProtists"/>
        </authorList>
    </citation>
    <scope>IDENTIFICATION</scope>
</reference>